<dbReference type="Proteomes" id="UP000531581">
    <property type="component" value="Unassembled WGS sequence"/>
</dbReference>
<evidence type="ECO:0000256" key="7">
    <source>
        <dbReference type="SAM" id="SignalP"/>
    </source>
</evidence>
<dbReference type="GeneID" id="78487788"/>
<comment type="function">
    <text evidence="4">Alkaline phosphatase with broad substrate specificity.</text>
</comment>
<dbReference type="PANTHER" id="PTHR10151">
    <property type="entry name" value="ECTONUCLEOTIDE PYROPHOSPHATASE/PHOSPHODIESTERASE"/>
    <property type="match status" value="1"/>
</dbReference>
<evidence type="ECO:0000256" key="4">
    <source>
        <dbReference type="PIRNR" id="PIRNR031924"/>
    </source>
</evidence>
<evidence type="ECO:0000256" key="6">
    <source>
        <dbReference type="PIRSR" id="PIRSR031924-51"/>
    </source>
</evidence>
<evidence type="ECO:0000256" key="3">
    <source>
        <dbReference type="ARBA" id="ARBA00022729"/>
    </source>
</evidence>
<feature type="signal peptide" evidence="7">
    <location>
        <begin position="1"/>
        <end position="21"/>
    </location>
</feature>
<reference evidence="10 11" key="1">
    <citation type="submission" date="2020-05" db="EMBL/GenBank/DDBJ databases">
        <title>Draft Genome Sequences of Sphingomonas sp. Isolated from the International Space Station.</title>
        <authorList>
            <person name="Bijlani S."/>
            <person name="Singh N.K."/>
            <person name="Mason C.E."/>
            <person name="Wang C.C."/>
            <person name="Venkateswaran K."/>
        </authorList>
    </citation>
    <scope>NUCLEOTIDE SEQUENCE [LARGE SCALE GENOMIC DNA]</scope>
    <source>
        <strain evidence="8 11">IIF7SW-B5</strain>
        <strain evidence="9">ISS-IIF7SWP</strain>
    </source>
</reference>
<dbReference type="AlphaFoldDB" id="A0A7Y7UP62"/>
<comment type="caution">
    <text evidence="9">The sequence shown here is derived from an EMBL/GenBank/DDBJ whole genome shotgun (WGS) entry which is preliminary data.</text>
</comment>
<accession>A0A7Y7UP62</accession>
<evidence type="ECO:0000313" key="11">
    <source>
        <dbReference type="Proteomes" id="UP000557656"/>
    </source>
</evidence>
<comment type="catalytic activity">
    <reaction evidence="4">
        <text>a phosphate monoester + H2O = an alcohol + phosphate</text>
        <dbReference type="Rhea" id="RHEA:15017"/>
        <dbReference type="ChEBI" id="CHEBI:15377"/>
        <dbReference type="ChEBI" id="CHEBI:30879"/>
        <dbReference type="ChEBI" id="CHEBI:43474"/>
        <dbReference type="ChEBI" id="CHEBI:67140"/>
        <dbReference type="EC" id="3.1.3.1"/>
    </reaction>
</comment>
<feature type="binding site" evidence="6">
    <location>
        <position position="121"/>
    </location>
    <ligand>
        <name>substrate</name>
    </ligand>
</feature>
<keyword evidence="1 5" id="KW-0597">Phosphoprotein</keyword>
<evidence type="ECO:0000256" key="2">
    <source>
        <dbReference type="ARBA" id="ARBA00022723"/>
    </source>
</evidence>
<dbReference type="SUPFAM" id="SSF53649">
    <property type="entry name" value="Alkaline phosphatase-like"/>
    <property type="match status" value="1"/>
</dbReference>
<dbReference type="EMBL" id="JABEOV010000012">
    <property type="protein sequence ID" value="NNG53258.1"/>
    <property type="molecule type" value="Genomic_DNA"/>
</dbReference>
<dbReference type="Proteomes" id="UP000557656">
    <property type="component" value="Unassembled WGS sequence"/>
</dbReference>
<keyword evidence="4" id="KW-0862">Zinc</keyword>
<organism evidence="9 10">
    <name type="scientific">Sphingomonas sanguinis</name>
    <dbReference type="NCBI Taxonomy" id="33051"/>
    <lineage>
        <taxon>Bacteria</taxon>
        <taxon>Pseudomonadati</taxon>
        <taxon>Pseudomonadota</taxon>
        <taxon>Alphaproteobacteria</taxon>
        <taxon>Sphingomonadales</taxon>
        <taxon>Sphingomonadaceae</taxon>
        <taxon>Sphingomonas</taxon>
    </lineage>
</organism>
<keyword evidence="3 7" id="KW-0732">Signal</keyword>
<evidence type="ECO:0000313" key="10">
    <source>
        <dbReference type="Proteomes" id="UP000531581"/>
    </source>
</evidence>
<dbReference type="PIRSF" id="PIRSF031924">
    <property type="entry name" value="Pi-irrepressible_AP"/>
    <property type="match status" value="1"/>
</dbReference>
<name>A0A7Y7UP62_9SPHN</name>
<dbReference type="EMBL" id="JABYQV010000002">
    <property type="protein sequence ID" value="NVP29927.1"/>
    <property type="molecule type" value="Genomic_DNA"/>
</dbReference>
<dbReference type="CDD" id="cd16016">
    <property type="entry name" value="AP-SPAP"/>
    <property type="match status" value="1"/>
</dbReference>
<dbReference type="EC" id="3.1.3.1" evidence="4"/>
<dbReference type="Pfam" id="PF01663">
    <property type="entry name" value="Phosphodiest"/>
    <property type="match status" value="1"/>
</dbReference>
<dbReference type="InterPro" id="IPR026263">
    <property type="entry name" value="Alkaline_phosphatase_prok"/>
</dbReference>
<gene>
    <name evidence="8" type="ORF">HKX05_07840</name>
    <name evidence="9" type="ORF">HLV41_02635</name>
</gene>
<evidence type="ECO:0000313" key="9">
    <source>
        <dbReference type="EMBL" id="NVP29927.1"/>
    </source>
</evidence>
<feature type="active site" description="Phosphothreonine intermediate" evidence="5">
    <location>
        <position position="100"/>
    </location>
</feature>
<dbReference type="PANTHER" id="PTHR10151:SF120">
    <property type="entry name" value="BIS(5'-ADENOSYL)-TRIPHOSPHATASE"/>
    <property type="match status" value="1"/>
</dbReference>
<dbReference type="GO" id="GO:0046872">
    <property type="term" value="F:metal ion binding"/>
    <property type="evidence" value="ECO:0007669"/>
    <property type="project" value="UniProtKB-KW"/>
</dbReference>
<protein>
    <recommendedName>
        <fullName evidence="4">Alkaline phosphatase</fullName>
        <ecNumber evidence="4">3.1.3.1</ecNumber>
    </recommendedName>
</protein>
<dbReference type="Gene3D" id="3.40.720.10">
    <property type="entry name" value="Alkaline Phosphatase, subunit A"/>
    <property type="match status" value="1"/>
</dbReference>
<dbReference type="RefSeq" id="WP_061781270.1">
    <property type="nucleotide sequence ID" value="NZ_JABEOV010000012.1"/>
</dbReference>
<keyword evidence="11" id="KW-1185">Reference proteome</keyword>
<feature type="binding site" evidence="6">
    <location>
        <begin position="182"/>
        <end position="184"/>
    </location>
    <ligand>
        <name>substrate</name>
    </ligand>
</feature>
<proteinExistence type="predicted"/>
<dbReference type="Gene3D" id="3.30.1360.150">
    <property type="match status" value="1"/>
</dbReference>
<evidence type="ECO:0000256" key="1">
    <source>
        <dbReference type="ARBA" id="ARBA00022553"/>
    </source>
</evidence>
<evidence type="ECO:0000256" key="5">
    <source>
        <dbReference type="PIRSR" id="PIRSR031924-50"/>
    </source>
</evidence>
<comment type="cofactor">
    <cofactor evidence="4">
        <name>Zn(2+)</name>
        <dbReference type="ChEBI" id="CHEBI:29105"/>
    </cofactor>
    <text evidence="4">Binds 2 Zn(2+) ions.</text>
</comment>
<feature type="chain" id="PRO_5030514214" description="Alkaline phosphatase" evidence="7">
    <location>
        <begin position="22"/>
        <end position="564"/>
    </location>
</feature>
<evidence type="ECO:0000313" key="8">
    <source>
        <dbReference type="EMBL" id="NNG53258.1"/>
    </source>
</evidence>
<sequence length="564" mass="60484">MNPLTAALLASAALVASPALAQTASPVPGYAPPAPVVAEPAPPLAPFPTQAPKLIVAISVDQFSADLFAQYRNHFTGGMARLLTGAVFPSGYQSHAATETCPGHSTILTGYRPAHTGIIANNWVDQSVGRPDKIVYCSEDERVPGKSHTDYVVSDMHLKVPTLGERMKTADPRVRTVSVAGKDRAAVMMGGHKMDEIWWWDGKTYVSYAGRAVPPVVERTRKAVADLIAKPQAPLPLPGFCKPLDREITVGGQTLGTGRFQRAAGDLAAFRVSPASDAAVLAMAAGFVQDMKLGQGPQTDILSVGLSATDYIGHALGTQGTEMCIQMAELDRSLAGFFEVLDATGVDYEVMLTADHGAHDMTERQQIRAMPMESHVSLEADTKIMSAAVAKQLGLPDSPPVLMSAESDVYINRALPPATRAKVLAEAKRRYEAQPQVAAALTREEIAATPWPKTPPETWTLKERARASYDPERSGDLLVLLRSGVTTIEEPRPGYVETHGSPWDYDRRVPILFWRKGMTGFEQPLSVETVDIAPTLAATIGLPIPGVDGRCLDLDPGPADTCKK</sequence>
<dbReference type="GO" id="GO:0004035">
    <property type="term" value="F:alkaline phosphatase activity"/>
    <property type="evidence" value="ECO:0007669"/>
    <property type="project" value="UniProtKB-EC"/>
</dbReference>
<keyword evidence="2 4" id="KW-0479">Metal-binding</keyword>
<dbReference type="InterPro" id="IPR002591">
    <property type="entry name" value="Phosphodiest/P_Trfase"/>
</dbReference>
<dbReference type="InterPro" id="IPR017850">
    <property type="entry name" value="Alkaline_phosphatase_core_sf"/>
</dbReference>